<organism evidence="1 2">
    <name type="scientific">Candidatus Amesbacteria bacterium RIFCSPHIGHO2_01_FULL_48_32b</name>
    <dbReference type="NCBI Taxonomy" id="1797253"/>
    <lineage>
        <taxon>Bacteria</taxon>
        <taxon>Candidatus Amesiibacteriota</taxon>
    </lineage>
</organism>
<reference evidence="1 2" key="1">
    <citation type="journal article" date="2016" name="Nat. Commun.">
        <title>Thousands of microbial genomes shed light on interconnected biogeochemical processes in an aquifer system.</title>
        <authorList>
            <person name="Anantharaman K."/>
            <person name="Brown C.T."/>
            <person name="Hug L.A."/>
            <person name="Sharon I."/>
            <person name="Castelle C.J."/>
            <person name="Probst A.J."/>
            <person name="Thomas B.C."/>
            <person name="Singh A."/>
            <person name="Wilkins M.J."/>
            <person name="Karaoz U."/>
            <person name="Brodie E.L."/>
            <person name="Williams K.H."/>
            <person name="Hubbard S.S."/>
            <person name="Banfield J.F."/>
        </authorList>
    </citation>
    <scope>NUCLEOTIDE SEQUENCE [LARGE SCALE GENOMIC DNA]</scope>
</reference>
<evidence type="ECO:0000313" key="2">
    <source>
        <dbReference type="Proteomes" id="UP000178176"/>
    </source>
</evidence>
<protein>
    <submittedName>
        <fullName evidence="1">Uncharacterized protein</fullName>
    </submittedName>
</protein>
<name>A0A1F4YDK5_9BACT</name>
<evidence type="ECO:0000313" key="1">
    <source>
        <dbReference type="EMBL" id="OGC92070.1"/>
    </source>
</evidence>
<accession>A0A1F4YDK5</accession>
<dbReference type="EMBL" id="MEXH01000022">
    <property type="protein sequence ID" value="OGC92070.1"/>
    <property type="molecule type" value="Genomic_DNA"/>
</dbReference>
<comment type="caution">
    <text evidence="1">The sequence shown here is derived from an EMBL/GenBank/DDBJ whole genome shotgun (WGS) entry which is preliminary data.</text>
</comment>
<dbReference type="AlphaFoldDB" id="A0A1F4YDK5"/>
<sequence length="233" mass="27262">MRKEDFFDGRWAVREMEAFSALYPGGNLWVAGYKYLPSKTREIFEGLSRRFVHPRSYRRNDFFGCFGLSHENGDITWGAWRRPIWRGDSSGDGIETALYFHDVSGQGDQVGRSEVVYTLGNSESFFEDKPYVEYSETAERIQGRGLDLRRLVYMNAACNFFLGRRLYSSDIFLTHPVSGERVHKRSWERLVLEGLAERLDEGEHERYVFLEPRMIQWRVGTFLERLKGRRSAG</sequence>
<dbReference type="Proteomes" id="UP000178176">
    <property type="component" value="Unassembled WGS sequence"/>
</dbReference>
<proteinExistence type="predicted"/>
<gene>
    <name evidence="1" type="ORF">A2876_01740</name>
</gene>